<dbReference type="Pfam" id="PF00209">
    <property type="entry name" value="SNF"/>
    <property type="match status" value="2"/>
</dbReference>
<evidence type="ECO:0000313" key="9">
    <source>
        <dbReference type="Proteomes" id="UP000650511"/>
    </source>
</evidence>
<evidence type="ECO:0000313" key="8">
    <source>
        <dbReference type="EMBL" id="GGI04615.1"/>
    </source>
</evidence>
<sequence>MAEEREQWGTRAGFLLAAIGSAVGLGNIWRFPYVAYDNGGGAFLVPYLVALLTAGIPLLVLEYALGHRFRGSAPLTFRRLHPRAEFLGWWQVGVCFLIASYYAVVIAWAAAYTWFSFDLSWGDDPEAFLFEDYLGATGPWDLGGIRPGVMIPLVLVWVVTLGVLLGGVRRGVERANRVLIPLLTLTFAVLVVRALTLEGATAGLDALFSPDWSALSDGSVWVAAYGQIFFSLSVGFAIMITYASYLPRKGADLTTNGFIAGFANSSFELLAGIGVFAALGFLAASQGAAVEDVAAGGVGLAFVVFPTIVSELPALNRAFGVLFFASLVAAGLSSLISITEAGASAVMDKFGWTRRRAVGILGGITALVSLLYGTGLGVTLLDTVDNFVNSFGVAVVGLVEVIVVAWALRRLGELRRHADGVSDLPLGRWWTVALIGVTPVLLGAVTLDNLRRELTEPYEGLPIDFLVIVGWGAAALALVFGLVLTSRPWHADATRDFEPEPIP</sequence>
<comment type="subcellular location">
    <subcellularLocation>
        <location evidence="1">Membrane</location>
        <topology evidence="1">Multi-pass membrane protein</topology>
    </subcellularLocation>
</comment>
<dbReference type="GO" id="GO:0016020">
    <property type="term" value="C:membrane"/>
    <property type="evidence" value="ECO:0007669"/>
    <property type="project" value="UniProtKB-SubCell"/>
</dbReference>
<reference evidence="8" key="1">
    <citation type="journal article" date="2014" name="Int. J. Syst. Evol. Microbiol.">
        <title>Complete genome sequence of Corynebacterium casei LMG S-19264T (=DSM 44701T), isolated from a smear-ripened cheese.</title>
        <authorList>
            <consortium name="US DOE Joint Genome Institute (JGI-PGF)"/>
            <person name="Walter F."/>
            <person name="Albersmeier A."/>
            <person name="Kalinowski J."/>
            <person name="Ruckert C."/>
        </authorList>
    </citation>
    <scope>NUCLEOTIDE SEQUENCE</scope>
    <source>
        <strain evidence="8">CGMCC 1.14988</strain>
    </source>
</reference>
<evidence type="ECO:0000256" key="5">
    <source>
        <dbReference type="ARBA" id="ARBA00023136"/>
    </source>
</evidence>
<feature type="transmembrane region" description="Helical" evidence="7">
    <location>
        <begin position="429"/>
        <end position="445"/>
    </location>
</feature>
<feature type="transmembrane region" description="Helical" evidence="7">
    <location>
        <begin position="358"/>
        <end position="381"/>
    </location>
</feature>
<feature type="transmembrane region" description="Helical" evidence="7">
    <location>
        <begin position="465"/>
        <end position="485"/>
    </location>
</feature>
<feature type="transmembrane region" description="Helical" evidence="7">
    <location>
        <begin position="224"/>
        <end position="246"/>
    </location>
</feature>
<dbReference type="Proteomes" id="UP000650511">
    <property type="component" value="Unassembled WGS sequence"/>
</dbReference>
<feature type="transmembrane region" description="Helical" evidence="7">
    <location>
        <begin position="12"/>
        <end position="31"/>
    </location>
</feature>
<dbReference type="InterPro" id="IPR037272">
    <property type="entry name" value="SNS_sf"/>
</dbReference>
<dbReference type="InterPro" id="IPR000175">
    <property type="entry name" value="Na/ntran_symport"/>
</dbReference>
<dbReference type="PROSITE" id="PS00610">
    <property type="entry name" value="NA_NEUROTRAN_SYMP_1"/>
    <property type="match status" value="1"/>
</dbReference>
<evidence type="ECO:0000256" key="1">
    <source>
        <dbReference type="ARBA" id="ARBA00004141"/>
    </source>
</evidence>
<evidence type="ECO:0000256" key="4">
    <source>
        <dbReference type="ARBA" id="ARBA00022989"/>
    </source>
</evidence>
<comment type="similarity">
    <text evidence="6">Belongs to the sodium:neurotransmitter symporter (SNF) (TC 2.A.22) family.</text>
</comment>
<accession>A0A8J3A6Q8</accession>
<dbReference type="SUPFAM" id="SSF161070">
    <property type="entry name" value="SNF-like"/>
    <property type="match status" value="1"/>
</dbReference>
<dbReference type="PRINTS" id="PR00176">
    <property type="entry name" value="NANEUSMPORT"/>
</dbReference>
<gene>
    <name evidence="8" type="ORF">GCM10011354_09980</name>
</gene>
<dbReference type="PROSITE" id="PS50267">
    <property type="entry name" value="NA_NEUROTRAN_SYMP_3"/>
    <property type="match status" value="1"/>
</dbReference>
<dbReference type="AlphaFoldDB" id="A0A8J3A6Q8"/>
<feature type="transmembrane region" description="Helical" evidence="7">
    <location>
        <begin position="43"/>
        <end position="65"/>
    </location>
</feature>
<name>A0A8J3A6Q8_9ACTN</name>
<keyword evidence="4 7" id="KW-1133">Transmembrane helix</keyword>
<proteinExistence type="inferred from homology"/>
<dbReference type="PANTHER" id="PTHR42948:SF1">
    <property type="entry name" value="TRANSPORTER"/>
    <property type="match status" value="1"/>
</dbReference>
<protein>
    <recommendedName>
        <fullName evidence="6">Transporter</fullName>
    </recommendedName>
</protein>
<keyword evidence="3 6" id="KW-0812">Transmembrane</keyword>
<feature type="transmembrane region" description="Helical" evidence="7">
    <location>
        <begin position="180"/>
        <end position="204"/>
    </location>
</feature>
<evidence type="ECO:0000256" key="2">
    <source>
        <dbReference type="ARBA" id="ARBA00022448"/>
    </source>
</evidence>
<dbReference type="PANTHER" id="PTHR42948">
    <property type="entry name" value="TRANSPORTER"/>
    <property type="match status" value="1"/>
</dbReference>
<evidence type="ECO:0000256" key="6">
    <source>
        <dbReference type="RuleBase" id="RU003732"/>
    </source>
</evidence>
<feature type="transmembrane region" description="Helical" evidence="7">
    <location>
        <begin position="387"/>
        <end position="408"/>
    </location>
</feature>
<keyword evidence="2 6" id="KW-0813">Transport</keyword>
<dbReference type="GO" id="GO:0015293">
    <property type="term" value="F:symporter activity"/>
    <property type="evidence" value="ECO:0007669"/>
    <property type="project" value="UniProtKB-KW"/>
</dbReference>
<organism evidence="8 9">
    <name type="scientific">Egicoccus halophilus</name>
    <dbReference type="NCBI Taxonomy" id="1670830"/>
    <lineage>
        <taxon>Bacteria</taxon>
        <taxon>Bacillati</taxon>
        <taxon>Actinomycetota</taxon>
        <taxon>Nitriliruptoria</taxon>
        <taxon>Egicoccales</taxon>
        <taxon>Egicoccaceae</taxon>
        <taxon>Egicoccus</taxon>
    </lineage>
</organism>
<feature type="transmembrane region" description="Helical" evidence="7">
    <location>
        <begin position="149"/>
        <end position="168"/>
    </location>
</feature>
<comment type="caution">
    <text evidence="8">The sequence shown here is derived from an EMBL/GenBank/DDBJ whole genome shotgun (WGS) entry which is preliminary data.</text>
</comment>
<feature type="transmembrane region" description="Helical" evidence="7">
    <location>
        <begin position="86"/>
        <end position="115"/>
    </location>
</feature>
<reference evidence="8" key="2">
    <citation type="submission" date="2020-09" db="EMBL/GenBank/DDBJ databases">
        <authorList>
            <person name="Sun Q."/>
            <person name="Zhou Y."/>
        </authorList>
    </citation>
    <scope>NUCLEOTIDE SEQUENCE</scope>
    <source>
        <strain evidence="8">CGMCC 1.14988</strain>
    </source>
</reference>
<keyword evidence="6" id="KW-0769">Symport</keyword>
<keyword evidence="9" id="KW-1185">Reference proteome</keyword>
<evidence type="ECO:0000256" key="7">
    <source>
        <dbReference type="SAM" id="Phobius"/>
    </source>
</evidence>
<feature type="transmembrane region" description="Helical" evidence="7">
    <location>
        <begin position="318"/>
        <end position="338"/>
    </location>
</feature>
<dbReference type="CDD" id="cd10334">
    <property type="entry name" value="SLC6sbd_u1"/>
    <property type="match status" value="1"/>
</dbReference>
<evidence type="ECO:0000256" key="3">
    <source>
        <dbReference type="ARBA" id="ARBA00022692"/>
    </source>
</evidence>
<feature type="transmembrane region" description="Helical" evidence="7">
    <location>
        <begin position="258"/>
        <end position="283"/>
    </location>
</feature>
<dbReference type="RefSeq" id="WP_188584371.1">
    <property type="nucleotide sequence ID" value="NZ_BMHA01000003.1"/>
</dbReference>
<dbReference type="NCBIfam" id="NF037979">
    <property type="entry name" value="Na_transp"/>
    <property type="match status" value="1"/>
</dbReference>
<keyword evidence="5 7" id="KW-0472">Membrane</keyword>
<dbReference type="EMBL" id="BMHA01000003">
    <property type="protein sequence ID" value="GGI04615.1"/>
    <property type="molecule type" value="Genomic_DNA"/>
</dbReference>